<feature type="active site" description="Thioimide intermediate" evidence="5">
    <location>
        <position position="53"/>
    </location>
</feature>
<feature type="active site" description="Proton donor" evidence="5">
    <location>
        <position position="60"/>
    </location>
</feature>
<comment type="catalytic activity">
    <reaction evidence="5">
        <text>7-aminomethyl-7-carbaguanine + 2 NADP(+) = 7-cyano-7-carbaguanine + 2 NADPH + 3 H(+)</text>
        <dbReference type="Rhea" id="RHEA:13409"/>
        <dbReference type="ChEBI" id="CHEBI:15378"/>
        <dbReference type="ChEBI" id="CHEBI:45075"/>
        <dbReference type="ChEBI" id="CHEBI:57783"/>
        <dbReference type="ChEBI" id="CHEBI:58349"/>
        <dbReference type="ChEBI" id="CHEBI:58703"/>
        <dbReference type="EC" id="1.7.1.13"/>
    </reaction>
</comment>
<keyword evidence="2 5" id="KW-0671">Queuosine biosynthesis</keyword>
<evidence type="ECO:0000256" key="4">
    <source>
        <dbReference type="ARBA" id="ARBA00023002"/>
    </source>
</evidence>
<keyword evidence="3 5" id="KW-0521">NADP</keyword>
<comment type="caution">
    <text evidence="5">Lacks conserved residue(s) required for the propagation of feature annotation.</text>
</comment>
<dbReference type="InterPro" id="IPR043133">
    <property type="entry name" value="GTP-CH-I_C/QueF"/>
</dbReference>
<dbReference type="Gene3D" id="3.30.1130.10">
    <property type="match status" value="1"/>
</dbReference>
<evidence type="ECO:0000313" key="6">
    <source>
        <dbReference type="EMBL" id="ADU52205.1"/>
    </source>
</evidence>
<dbReference type="NCBIfam" id="TIGR03139">
    <property type="entry name" value="QueF-II"/>
    <property type="match status" value="1"/>
</dbReference>
<dbReference type="GO" id="GO:0005737">
    <property type="term" value="C:cytoplasm"/>
    <property type="evidence" value="ECO:0007669"/>
    <property type="project" value="UniProtKB-SubCell"/>
</dbReference>
<dbReference type="GO" id="GO:0033739">
    <property type="term" value="F:preQ1 synthase activity"/>
    <property type="evidence" value="ECO:0007669"/>
    <property type="project" value="UniProtKB-UniRule"/>
</dbReference>
<evidence type="ECO:0000256" key="5">
    <source>
        <dbReference type="HAMAP-Rule" id="MF_00818"/>
    </source>
</evidence>
<dbReference type="PANTHER" id="PTHR34354">
    <property type="entry name" value="NADPH-DEPENDENT 7-CYANO-7-DEAZAGUANINE REDUCTASE"/>
    <property type="match status" value="1"/>
</dbReference>
<dbReference type="InterPro" id="IPR029500">
    <property type="entry name" value="QueF"/>
</dbReference>
<dbReference type="Pfam" id="PF14489">
    <property type="entry name" value="QueF"/>
    <property type="match status" value="1"/>
</dbReference>
<sequence>MTGTEATGRLPAYGPLPRPRSLAEARAILKQERFPAPRVDLVEFEAYEFTAVCPRTGQPDFGKVRITYVPRQWCIESKSLKFYLWAYRDEGAFCETLAAQIADDIVRAVEPQYVEVVVEQNPRGGIGLKATARRGRPPA</sequence>
<proteinExistence type="inferred from homology"/>
<comment type="similarity">
    <text evidence="5">Belongs to the GTP cyclohydrolase I family. QueF type 1 subfamily.</text>
</comment>
<keyword evidence="4 5" id="KW-0560">Oxidoreductase</keyword>
<accession>E6SJX2</accession>
<dbReference type="KEGG" id="tmr:Tmar_2124"/>
<comment type="pathway">
    <text evidence="5">tRNA modification; tRNA-queuosine biosynthesis.</text>
</comment>
<feature type="binding site" evidence="5">
    <location>
        <begin position="75"/>
        <end position="77"/>
    </location>
    <ligand>
        <name>substrate</name>
    </ligand>
</feature>
<evidence type="ECO:0000313" key="7">
    <source>
        <dbReference type="Proteomes" id="UP000008915"/>
    </source>
</evidence>
<keyword evidence="7" id="KW-1185">Reference proteome</keyword>
<reference evidence="7" key="2">
    <citation type="journal article" date="2010" name="Stand. Genomic Sci.">
        <title>Complete genome sequence of Thermaerobacter marianensis type strain (7p75aT).</title>
        <authorList>
            <person name="Han C."/>
            <person name="Gu W."/>
            <person name="Zhang X."/>
            <person name="Lapidus A."/>
            <person name="Nolan M."/>
            <person name="Copeland A."/>
            <person name="Lucas S."/>
            <person name="Glavina Del Rio T."/>
            <person name="Tice H."/>
            <person name="Cheng J."/>
            <person name="Tapia R."/>
            <person name="Goodwin L."/>
            <person name="Pitluck S."/>
            <person name="Pagani I."/>
            <person name="Ivanova N."/>
            <person name="Mavromatis K."/>
            <person name="Mikhailova N."/>
            <person name="Pati A."/>
            <person name="Chen A."/>
            <person name="Palaniappan K."/>
            <person name="Land M."/>
            <person name="Hauser L."/>
            <person name="Chang Y."/>
            <person name="Jeffries C."/>
            <person name="Schneider S."/>
            <person name="Rohde M."/>
            <person name="Goker M."/>
            <person name="Pukall R."/>
            <person name="Woyke T."/>
            <person name="Bristow J."/>
            <person name="Eisen J."/>
            <person name="Markowitz V."/>
            <person name="Hugenholtz P."/>
            <person name="Kyrpides N."/>
            <person name="Klenk H."/>
            <person name="Detter J."/>
        </authorList>
    </citation>
    <scope>NUCLEOTIDE SEQUENCE [LARGE SCALE GENOMIC DNA]</scope>
    <source>
        <strain evidence="7">ATCC 700841 / DSM 12885 / JCM 10246 / 7p75a</strain>
    </source>
</reference>
<dbReference type="SUPFAM" id="SSF55620">
    <property type="entry name" value="Tetrahydrobiopterin biosynthesis enzymes-like"/>
    <property type="match status" value="1"/>
</dbReference>
<dbReference type="PANTHER" id="PTHR34354:SF1">
    <property type="entry name" value="NADPH-DEPENDENT 7-CYANO-7-DEAZAGUANINE REDUCTASE"/>
    <property type="match status" value="1"/>
</dbReference>
<keyword evidence="1 5" id="KW-0963">Cytoplasm</keyword>
<evidence type="ECO:0000256" key="2">
    <source>
        <dbReference type="ARBA" id="ARBA00022785"/>
    </source>
</evidence>
<dbReference type="UniPathway" id="UPA00392"/>
<dbReference type="EMBL" id="CP002344">
    <property type="protein sequence ID" value="ADU52205.1"/>
    <property type="molecule type" value="Genomic_DNA"/>
</dbReference>
<dbReference type="HAMAP" id="MF_00818">
    <property type="entry name" value="QueF_type1"/>
    <property type="match status" value="1"/>
</dbReference>
<dbReference type="AlphaFoldDB" id="E6SJX2"/>
<comment type="function">
    <text evidence="5">Catalyzes the NADPH-dependent reduction of 7-cyano-7-deazaguanine (preQ0) to 7-aminomethyl-7-deazaguanine (preQ1).</text>
</comment>
<organism evidence="6 7">
    <name type="scientific">Thermaerobacter marianensis (strain ATCC 700841 / DSM 12885 / JCM 10246 / 7p75a)</name>
    <dbReference type="NCBI Taxonomy" id="644966"/>
    <lineage>
        <taxon>Bacteria</taxon>
        <taxon>Bacillati</taxon>
        <taxon>Bacillota</taxon>
        <taxon>Clostridia</taxon>
        <taxon>Eubacteriales</taxon>
        <taxon>Clostridiales Family XVII. Incertae Sedis</taxon>
        <taxon>Thermaerobacter</taxon>
    </lineage>
</organism>
<dbReference type="InterPro" id="IPR016856">
    <property type="entry name" value="QueF_type1"/>
</dbReference>
<dbReference type="Proteomes" id="UP000008915">
    <property type="component" value="Chromosome"/>
</dbReference>
<comment type="subcellular location">
    <subcellularLocation>
        <location evidence="5">Cytoplasm</location>
    </subcellularLocation>
</comment>
<evidence type="ECO:0000256" key="3">
    <source>
        <dbReference type="ARBA" id="ARBA00022857"/>
    </source>
</evidence>
<dbReference type="EC" id="1.7.1.13" evidence="5"/>
<dbReference type="GO" id="GO:0008616">
    <property type="term" value="P:tRNA queuosine(34) biosynthetic process"/>
    <property type="evidence" value="ECO:0007669"/>
    <property type="project" value="UniProtKB-UniRule"/>
</dbReference>
<protein>
    <recommendedName>
        <fullName evidence="5">NADPH-dependent 7-cyano-7-deazaguanine reductase</fullName>
        <ecNumber evidence="5">1.7.1.13</ecNumber>
    </recommendedName>
    <alternativeName>
        <fullName evidence="5">7-cyano-7-carbaguanine reductase</fullName>
    </alternativeName>
    <alternativeName>
        <fullName evidence="5">NADPH-dependent nitrile oxidoreductase</fullName>
    </alternativeName>
    <alternativeName>
        <fullName evidence="5">PreQ(0) reductase</fullName>
    </alternativeName>
</protein>
<name>E6SJX2_THEM7</name>
<dbReference type="eggNOG" id="COG0780">
    <property type="taxonomic scope" value="Bacteria"/>
</dbReference>
<dbReference type="STRING" id="644966.Tmar_2124"/>
<reference evidence="6 7" key="1">
    <citation type="journal article" date="2010" name="Stand. Genomic Sci.">
        <title>Complete genome sequence of Thermaerobacter marianensis type strain (7p75a).</title>
        <authorList>
            <person name="Han C."/>
            <person name="Gu W."/>
            <person name="Zhang X."/>
            <person name="Lapidus A."/>
            <person name="Nolan M."/>
            <person name="Copeland A."/>
            <person name="Lucas S."/>
            <person name="Del Rio T.G."/>
            <person name="Tice H."/>
            <person name="Cheng J.F."/>
            <person name="Tapia R."/>
            <person name="Goodwin L."/>
            <person name="Pitluck S."/>
            <person name="Pagani I."/>
            <person name="Ivanova N."/>
            <person name="Mavromatis K."/>
            <person name="Mikhailova N."/>
            <person name="Pati A."/>
            <person name="Chen A."/>
            <person name="Palaniappan K."/>
            <person name="Land M."/>
            <person name="Hauser L."/>
            <person name="Chang Y.J."/>
            <person name="Jeffries C.D."/>
            <person name="Schneider S."/>
            <person name="Rohde M."/>
            <person name="Goker M."/>
            <person name="Pukall R."/>
            <person name="Woyke T."/>
            <person name="Bristow J."/>
            <person name="Eisen J.A."/>
            <person name="Markowitz V."/>
            <person name="Hugenholtz P."/>
            <person name="Kyrpides N.C."/>
            <person name="Klenk H.P."/>
            <person name="Detter J.C."/>
        </authorList>
    </citation>
    <scope>NUCLEOTIDE SEQUENCE [LARGE SCALE GENOMIC DNA]</scope>
    <source>
        <strain evidence="7">ATCC 700841 / DSM 12885 / JCM 10246 / 7p75a</strain>
    </source>
</reference>
<gene>
    <name evidence="5" type="primary">queF</name>
    <name evidence="6" type="ordered locus">Tmar_2124</name>
</gene>
<evidence type="ECO:0000256" key="1">
    <source>
        <dbReference type="ARBA" id="ARBA00022490"/>
    </source>
</evidence>
<dbReference type="RefSeq" id="WP_013496505.1">
    <property type="nucleotide sequence ID" value="NC_014831.1"/>
</dbReference>
<dbReference type="InterPro" id="IPR050084">
    <property type="entry name" value="NADPH_dep_7-cyano-7-deazaG_red"/>
</dbReference>
<dbReference type="HOGENOM" id="CLU_1881585_0_0_9"/>